<keyword evidence="2" id="KW-0012">Acyltransferase</keyword>
<evidence type="ECO:0000256" key="1">
    <source>
        <dbReference type="ARBA" id="ARBA00022679"/>
    </source>
</evidence>
<evidence type="ECO:0000259" key="3">
    <source>
        <dbReference type="PROSITE" id="PS51186"/>
    </source>
</evidence>
<dbReference type="EMBL" id="CP045851">
    <property type="protein sequence ID" value="QGG97096.1"/>
    <property type="molecule type" value="Genomic_DNA"/>
</dbReference>
<keyword evidence="5" id="KW-1185">Reference proteome</keyword>
<name>A0A5Q2RRJ8_9ACTN</name>
<keyword evidence="1 4" id="KW-0808">Transferase</keyword>
<evidence type="ECO:0000313" key="5">
    <source>
        <dbReference type="Proteomes" id="UP000334019"/>
    </source>
</evidence>
<dbReference type="SUPFAM" id="SSF55729">
    <property type="entry name" value="Acyl-CoA N-acyltransferases (Nat)"/>
    <property type="match status" value="1"/>
</dbReference>
<dbReference type="InterPro" id="IPR050832">
    <property type="entry name" value="Bact_Acetyltransf"/>
</dbReference>
<gene>
    <name evidence="4" type="ORF">GH723_12325</name>
</gene>
<dbReference type="InterPro" id="IPR016181">
    <property type="entry name" value="Acyl_CoA_acyltransferase"/>
</dbReference>
<dbReference type="PROSITE" id="PS51186">
    <property type="entry name" value="GNAT"/>
    <property type="match status" value="1"/>
</dbReference>
<protein>
    <submittedName>
        <fullName evidence="4">GNAT family N-acetyltransferase</fullName>
    </submittedName>
</protein>
<accession>A0A5Q2RRJ8</accession>
<dbReference type="Gene3D" id="3.40.630.30">
    <property type="match status" value="1"/>
</dbReference>
<evidence type="ECO:0000256" key="2">
    <source>
        <dbReference type="ARBA" id="ARBA00023315"/>
    </source>
</evidence>
<feature type="domain" description="N-acetyltransferase" evidence="3">
    <location>
        <begin position="1"/>
        <end position="153"/>
    </location>
</feature>
<reference evidence="4 5" key="1">
    <citation type="submission" date="2019-11" db="EMBL/GenBank/DDBJ databases">
        <authorList>
            <person name="He Y."/>
        </authorList>
    </citation>
    <scope>NUCLEOTIDE SEQUENCE [LARGE SCALE GENOMIC DNA]</scope>
    <source>
        <strain evidence="4 5">SCSIO 58843</strain>
    </source>
</reference>
<dbReference type="InterPro" id="IPR000182">
    <property type="entry name" value="GNAT_dom"/>
</dbReference>
<dbReference type="Pfam" id="PF00583">
    <property type="entry name" value="Acetyltransf_1"/>
    <property type="match status" value="1"/>
</dbReference>
<dbReference type="KEGG" id="atq:GH723_12325"/>
<proteinExistence type="predicted"/>
<sequence>MLVLAADWRPGAPARDVAAVLADPALAHYVEGWPRPDDVGVVAEDDDGTAVGAAWCRAFRADDPGYGFVGTDVPELAVAVVPGRRGARIGRALVTALLAAAASRGVERLSLSVEHDNPAARLYASLGFEVVGDADGAWTMVASTGPWLTPPVPPP</sequence>
<dbReference type="Proteomes" id="UP000334019">
    <property type="component" value="Chromosome"/>
</dbReference>
<evidence type="ECO:0000313" key="4">
    <source>
        <dbReference type="EMBL" id="QGG97096.1"/>
    </source>
</evidence>
<organism evidence="4 5">
    <name type="scientific">Actinomarinicola tropica</name>
    <dbReference type="NCBI Taxonomy" id="2789776"/>
    <lineage>
        <taxon>Bacteria</taxon>
        <taxon>Bacillati</taxon>
        <taxon>Actinomycetota</taxon>
        <taxon>Acidimicrobiia</taxon>
        <taxon>Acidimicrobiales</taxon>
        <taxon>Iamiaceae</taxon>
        <taxon>Actinomarinicola</taxon>
    </lineage>
</organism>
<dbReference type="GO" id="GO:0016747">
    <property type="term" value="F:acyltransferase activity, transferring groups other than amino-acyl groups"/>
    <property type="evidence" value="ECO:0007669"/>
    <property type="project" value="InterPro"/>
</dbReference>
<dbReference type="AlphaFoldDB" id="A0A5Q2RRJ8"/>
<dbReference type="PANTHER" id="PTHR43877">
    <property type="entry name" value="AMINOALKYLPHOSPHONATE N-ACETYLTRANSFERASE-RELATED-RELATED"/>
    <property type="match status" value="1"/>
</dbReference>